<dbReference type="AlphaFoldDB" id="A0A371HKG7"/>
<name>A0A371HKG7_MUCPR</name>
<reference evidence="1" key="1">
    <citation type="submission" date="2018-05" db="EMBL/GenBank/DDBJ databases">
        <title>Draft genome of Mucuna pruriens seed.</title>
        <authorList>
            <person name="Nnadi N.E."/>
            <person name="Vos R."/>
            <person name="Hasami M.H."/>
            <person name="Devisetty U.K."/>
            <person name="Aguiy J.C."/>
        </authorList>
    </citation>
    <scope>NUCLEOTIDE SEQUENCE [LARGE SCALE GENOMIC DNA]</scope>
    <source>
        <strain evidence="1">JCA_2017</strain>
    </source>
</reference>
<proteinExistence type="predicted"/>
<sequence>MTNKDQSLSIGAHQGEEKIVFNLGRTLDAACRDRIHHHMETPLPKRWRGTYLDKYDGTTDLDEHLASYLTQVNLFSNEDVILCRIFPTSMKGSSLHWYT</sequence>
<dbReference type="Proteomes" id="UP000257109">
    <property type="component" value="Unassembled WGS sequence"/>
</dbReference>
<dbReference type="OrthoDB" id="1426925at2759"/>
<accession>A0A371HKG7</accession>
<evidence type="ECO:0000313" key="1">
    <source>
        <dbReference type="EMBL" id="RDY03288.1"/>
    </source>
</evidence>
<dbReference type="EMBL" id="QJKJ01002336">
    <property type="protein sequence ID" value="RDY03288.1"/>
    <property type="molecule type" value="Genomic_DNA"/>
</dbReference>
<evidence type="ECO:0000313" key="2">
    <source>
        <dbReference type="Proteomes" id="UP000257109"/>
    </source>
</evidence>
<organism evidence="1 2">
    <name type="scientific">Mucuna pruriens</name>
    <name type="common">Velvet bean</name>
    <name type="synonym">Dolichos pruriens</name>
    <dbReference type="NCBI Taxonomy" id="157652"/>
    <lineage>
        <taxon>Eukaryota</taxon>
        <taxon>Viridiplantae</taxon>
        <taxon>Streptophyta</taxon>
        <taxon>Embryophyta</taxon>
        <taxon>Tracheophyta</taxon>
        <taxon>Spermatophyta</taxon>
        <taxon>Magnoliopsida</taxon>
        <taxon>eudicotyledons</taxon>
        <taxon>Gunneridae</taxon>
        <taxon>Pentapetalae</taxon>
        <taxon>rosids</taxon>
        <taxon>fabids</taxon>
        <taxon>Fabales</taxon>
        <taxon>Fabaceae</taxon>
        <taxon>Papilionoideae</taxon>
        <taxon>50 kb inversion clade</taxon>
        <taxon>NPAAA clade</taxon>
        <taxon>indigoferoid/millettioid clade</taxon>
        <taxon>Phaseoleae</taxon>
        <taxon>Mucuna</taxon>
    </lineage>
</organism>
<protein>
    <submittedName>
        <fullName evidence="1">Uncharacterized protein</fullName>
    </submittedName>
</protein>
<keyword evidence="2" id="KW-1185">Reference proteome</keyword>
<gene>
    <name evidence="1" type="ORF">CR513_13146</name>
</gene>
<comment type="caution">
    <text evidence="1">The sequence shown here is derived from an EMBL/GenBank/DDBJ whole genome shotgun (WGS) entry which is preliminary data.</text>
</comment>
<feature type="non-terminal residue" evidence="1">
    <location>
        <position position="1"/>
    </location>
</feature>